<dbReference type="Proteomes" id="UP000823937">
    <property type="component" value="Unassembled WGS sequence"/>
</dbReference>
<keyword evidence="1" id="KW-0812">Transmembrane</keyword>
<organism evidence="2 3">
    <name type="scientific">Candidatus Pseudogracilibacillus intestinigallinarum</name>
    <dbReference type="NCBI Taxonomy" id="2838742"/>
    <lineage>
        <taxon>Bacteria</taxon>
        <taxon>Bacillati</taxon>
        <taxon>Bacillota</taxon>
        <taxon>Bacilli</taxon>
        <taxon>Bacillales</taxon>
        <taxon>Bacillaceae</taxon>
        <taxon>Pseudogracilibacillus</taxon>
    </lineage>
</organism>
<reference evidence="2" key="1">
    <citation type="journal article" date="2021" name="PeerJ">
        <title>Extensive microbial diversity within the chicken gut microbiome revealed by metagenomics and culture.</title>
        <authorList>
            <person name="Gilroy R."/>
            <person name="Ravi A."/>
            <person name="Getino M."/>
            <person name="Pursley I."/>
            <person name="Horton D.L."/>
            <person name="Alikhan N.F."/>
            <person name="Baker D."/>
            <person name="Gharbi K."/>
            <person name="Hall N."/>
            <person name="Watson M."/>
            <person name="Adriaenssens E.M."/>
            <person name="Foster-Nyarko E."/>
            <person name="Jarju S."/>
            <person name="Secka A."/>
            <person name="Antonio M."/>
            <person name="Oren A."/>
            <person name="Chaudhuri R.R."/>
            <person name="La Ragione R."/>
            <person name="Hildebrand F."/>
            <person name="Pallen M.J."/>
        </authorList>
    </citation>
    <scope>NUCLEOTIDE SEQUENCE</scope>
    <source>
        <strain evidence="2">CHK169-2315</strain>
    </source>
</reference>
<feature type="transmembrane region" description="Helical" evidence="1">
    <location>
        <begin position="274"/>
        <end position="291"/>
    </location>
</feature>
<comment type="caution">
    <text evidence="2">The sequence shown here is derived from an EMBL/GenBank/DDBJ whole genome shotgun (WGS) entry which is preliminary data.</text>
</comment>
<feature type="transmembrane region" description="Helical" evidence="1">
    <location>
        <begin position="232"/>
        <end position="254"/>
    </location>
</feature>
<accession>A0A9D1PLA3</accession>
<feature type="transmembrane region" description="Helical" evidence="1">
    <location>
        <begin position="104"/>
        <end position="130"/>
    </location>
</feature>
<evidence type="ECO:0000313" key="2">
    <source>
        <dbReference type="EMBL" id="HIV73850.1"/>
    </source>
</evidence>
<gene>
    <name evidence="2" type="ORF">H9895_02075</name>
</gene>
<feature type="transmembrane region" description="Helical" evidence="1">
    <location>
        <begin position="40"/>
        <end position="59"/>
    </location>
</feature>
<feature type="transmembrane region" description="Helical" evidence="1">
    <location>
        <begin position="168"/>
        <end position="188"/>
    </location>
</feature>
<feature type="transmembrane region" description="Helical" evidence="1">
    <location>
        <begin position="80"/>
        <end position="98"/>
    </location>
</feature>
<dbReference type="EMBL" id="DXHX01000028">
    <property type="protein sequence ID" value="HIV73850.1"/>
    <property type="molecule type" value="Genomic_DNA"/>
</dbReference>
<name>A0A9D1PLA3_9BACI</name>
<feature type="transmembrane region" description="Helical" evidence="1">
    <location>
        <begin position="12"/>
        <end position="34"/>
    </location>
</feature>
<sequence length="346" mass="40458">MDFSRRKFSIEPAAPAIVMAFGIFFIGAFDYFSFLNRNDTFFVLLYSVITIIVLFMVIFTYSEVSKMKELMKQPVRSFALGTWIAALSVFCIVIKMYTENVLPWLQFLTIVNIVFLSCFLFMYVRSFIYLCTTHKTMKVDGIVLLSTVSIQSGVLMLYHMFGSFIFPIFPWVIGLGLVCYMVGFVLIIRSYTKMNWTLADDWANTNCIIHGALSITGLAMVLTNAFSFHITFIVWGVTVIFFLFIEGMECVRAWKRYKRYHLRHGLFSYHVTQWSRNFTFGMFFAFTYTMYERGYFHSYDSVANFIAVFLKIWAVVVLCLLITQTLLFLHGKSFTFLKRKVLQWMK</sequence>
<keyword evidence="1" id="KW-0472">Membrane</keyword>
<feature type="transmembrane region" description="Helical" evidence="1">
    <location>
        <begin position="303"/>
        <end position="329"/>
    </location>
</feature>
<reference evidence="2" key="2">
    <citation type="submission" date="2021-04" db="EMBL/GenBank/DDBJ databases">
        <authorList>
            <person name="Gilroy R."/>
        </authorList>
    </citation>
    <scope>NUCLEOTIDE SEQUENCE</scope>
    <source>
        <strain evidence="2">CHK169-2315</strain>
    </source>
</reference>
<dbReference type="Gene3D" id="1.50.10.150">
    <property type="entry name" value="Voltage-dependent anion channel"/>
    <property type="match status" value="1"/>
</dbReference>
<dbReference type="AlphaFoldDB" id="A0A9D1PLA3"/>
<feature type="transmembrane region" description="Helical" evidence="1">
    <location>
        <begin position="208"/>
        <end position="226"/>
    </location>
</feature>
<keyword evidence="1" id="KW-1133">Transmembrane helix</keyword>
<evidence type="ECO:0000256" key="1">
    <source>
        <dbReference type="SAM" id="Phobius"/>
    </source>
</evidence>
<feature type="transmembrane region" description="Helical" evidence="1">
    <location>
        <begin position="142"/>
        <end position="162"/>
    </location>
</feature>
<proteinExistence type="predicted"/>
<protein>
    <recommendedName>
        <fullName evidence="4">Voltage-dependent anion channel</fullName>
    </recommendedName>
</protein>
<dbReference type="InterPro" id="IPR038665">
    <property type="entry name" value="Voltage-dep_anion_channel_sf"/>
</dbReference>
<evidence type="ECO:0008006" key="4">
    <source>
        <dbReference type="Google" id="ProtNLM"/>
    </source>
</evidence>
<evidence type="ECO:0000313" key="3">
    <source>
        <dbReference type="Proteomes" id="UP000823937"/>
    </source>
</evidence>